<dbReference type="SUPFAM" id="SSF101908">
    <property type="entry name" value="Putative isomerase YbhE"/>
    <property type="match status" value="1"/>
</dbReference>
<evidence type="ECO:0000256" key="1">
    <source>
        <dbReference type="ARBA" id="ARBA00004496"/>
    </source>
</evidence>
<reference evidence="9" key="2">
    <citation type="submission" date="2025-09" db="UniProtKB">
        <authorList>
            <consortium name="Ensembl"/>
        </authorList>
    </citation>
    <scope>IDENTIFICATION</scope>
</reference>
<dbReference type="PANTHER" id="PTHR13886:SF7">
    <property type="entry name" value="C-JUN-AMINO-TERMINAL KINASE-INTERACTING PROTEIN 4-LIKE ISOFORM X1"/>
    <property type="match status" value="1"/>
</dbReference>
<feature type="region of interest" description="Disordered" evidence="6">
    <location>
        <begin position="211"/>
        <end position="244"/>
    </location>
</feature>
<dbReference type="PROSITE" id="PS51777">
    <property type="entry name" value="RH2"/>
    <property type="match status" value="1"/>
</dbReference>
<feature type="compositionally biased region" description="Polar residues" evidence="6">
    <location>
        <begin position="235"/>
        <end position="244"/>
    </location>
</feature>
<organism evidence="9 10">
    <name type="scientific">Pelusios castaneus</name>
    <name type="common">West African mud turtle</name>
    <dbReference type="NCBI Taxonomy" id="367368"/>
    <lineage>
        <taxon>Eukaryota</taxon>
        <taxon>Metazoa</taxon>
        <taxon>Chordata</taxon>
        <taxon>Craniata</taxon>
        <taxon>Vertebrata</taxon>
        <taxon>Euteleostomi</taxon>
        <taxon>Archelosauria</taxon>
        <taxon>Testudinata</taxon>
        <taxon>Testudines</taxon>
        <taxon>Pleurodira</taxon>
        <taxon>Pelomedusidae</taxon>
        <taxon>Pelusios</taxon>
    </lineage>
</organism>
<dbReference type="Pfam" id="PF16471">
    <property type="entry name" value="JIP_LZII"/>
    <property type="match status" value="1"/>
</dbReference>
<evidence type="ECO:0000259" key="8">
    <source>
        <dbReference type="PROSITE" id="PS51777"/>
    </source>
</evidence>
<dbReference type="GO" id="GO:0016192">
    <property type="term" value="P:vesicle-mediated transport"/>
    <property type="evidence" value="ECO:0007669"/>
    <property type="project" value="TreeGrafter"/>
</dbReference>
<reference evidence="9" key="1">
    <citation type="submission" date="2025-08" db="UniProtKB">
        <authorList>
            <consortium name="Ensembl"/>
        </authorList>
    </citation>
    <scope>IDENTIFICATION</scope>
</reference>
<evidence type="ECO:0000256" key="6">
    <source>
        <dbReference type="SAM" id="MobiDB-lite"/>
    </source>
</evidence>
<sequence length="1029" mass="113798">MEGLEEIFGEEGEPHSPVLCEELVSGLAAGLYGELEQLVGAHGSEVVAGLLPQLVSVLEALERAGGQVREKDEALELLQEDQLRLLGQYERERAGRKRAEERYMELEDAVEQERKGHKVALSRLDGRSRRLEEKARSYADQVASLEEQKTALLKELSALAQTHNKMVQNYKELKAQMVLTPSSPVPRPGSSVSAPQRPHLFLPVTLDLSRLEPPKDSMEAPGPALPEGIPDPQKNGGNPTRNSCLLAQELPMPRRDGSPQRLQELAEIVKSTPELGPTLDLPARSPTPQRNTDSLFAEMSDLSPELLGDVDEGADLQGDAVQALAMENAQLQDARLVLDSARRHLIARVEELMGERELLRGERDGATQALSRCQGRLHDTEQDLSRIRQELEEIKKQNSEDAEKEALASQRKRFTRAEMARVLTERNLYKERLMELQEAVRRTELLRASREVQAAQMKKSSFWKIFDRLFSTSDSPERVSASPPAPKTPSSYAELRGNGGRTPAVVRYLPRPASPTDTGEPPNLSPQQQKRDLYRQIRSHIWKQHGRAPIHGWSLPAVPQGWAEQARGEDVPMLVQLRLLDQKDPSTKLWCATGIGVSRTKSSNSGMPQPGPPSLLWVCCRTHSASEVMVMDAARANLVLAQFVLPDAHVLCAAWLPGYQLSSAESTELEPEILQDPLAPGLSETEEKVGTQDIDNNGTSTTDTIWLGTQEGSIYIYSASSDWRRCLRTVQLKDAVHCVVHVQGRVVATLGNGTVAIFHRGATCQWDLEHPRLLDLGRPHQSIRCALAVGSQVWVGYRNRVYMVEPRGAKIQRYFEVIGRAESQVRHMVLAGDGVWVSVRLDPILRLFHAATNQPLQEIDLTPFVHSMFGPNTLGFSLHVSALGCFSERLWIGTTSGTILTVPFASEFLGSSETPPTAGSQAVPSPTSAPYCAMEHAQASYHGHRDAVRFFICVPGCLNPSLSRSEESREERAGQKRPPALVLSGGEGYINLRIGDDTDDQFGTLLVSNPRLCRAERSHLIVWQVQACG</sequence>
<dbReference type="Proteomes" id="UP000694393">
    <property type="component" value="Unplaced"/>
</dbReference>
<dbReference type="PROSITE" id="PS51776">
    <property type="entry name" value="RH1"/>
    <property type="match status" value="1"/>
</dbReference>
<evidence type="ECO:0000259" key="7">
    <source>
        <dbReference type="PROSITE" id="PS51776"/>
    </source>
</evidence>
<feature type="coiled-coil region" evidence="5">
    <location>
        <begin position="61"/>
        <end position="176"/>
    </location>
</feature>
<dbReference type="Gene3D" id="1.20.5.1000">
    <property type="entry name" value="arf6 gtpase in complex with a specific effector, jip4"/>
    <property type="match status" value="1"/>
</dbReference>
<dbReference type="GO" id="GO:0005737">
    <property type="term" value="C:cytoplasm"/>
    <property type="evidence" value="ECO:0007669"/>
    <property type="project" value="UniProtKB-SubCell"/>
</dbReference>
<evidence type="ECO:0000313" key="10">
    <source>
        <dbReference type="Proteomes" id="UP000694393"/>
    </source>
</evidence>
<dbReference type="InterPro" id="IPR015943">
    <property type="entry name" value="WD40/YVTN_repeat-like_dom_sf"/>
</dbReference>
<feature type="region of interest" description="Disordered" evidence="6">
    <location>
        <begin position="474"/>
        <end position="531"/>
    </location>
</feature>
<evidence type="ECO:0000256" key="4">
    <source>
        <dbReference type="ARBA" id="ARBA00023054"/>
    </source>
</evidence>
<dbReference type="GO" id="GO:0005078">
    <property type="term" value="F:MAP-kinase scaffold activity"/>
    <property type="evidence" value="ECO:0007669"/>
    <property type="project" value="InterPro"/>
</dbReference>
<accession>A0A8C8SDC4</accession>
<keyword evidence="4 5" id="KW-0175">Coiled coil</keyword>
<feature type="coiled-coil region" evidence="5">
    <location>
        <begin position="370"/>
        <end position="446"/>
    </location>
</feature>
<proteinExistence type="inferred from homology"/>
<name>A0A8C8SDC4_9SAUR</name>
<dbReference type="GO" id="GO:0030159">
    <property type="term" value="F:signaling receptor complex adaptor activity"/>
    <property type="evidence" value="ECO:0007669"/>
    <property type="project" value="TreeGrafter"/>
</dbReference>
<dbReference type="Gene3D" id="2.130.10.10">
    <property type="entry name" value="YVTN repeat-like/Quinoprotein amine dehydrogenase"/>
    <property type="match status" value="1"/>
</dbReference>
<feature type="domain" description="RH1" evidence="7">
    <location>
        <begin position="7"/>
        <end position="95"/>
    </location>
</feature>
<evidence type="ECO:0000256" key="3">
    <source>
        <dbReference type="ARBA" id="ARBA00022490"/>
    </source>
</evidence>
<evidence type="ECO:0000313" key="9">
    <source>
        <dbReference type="Ensembl" id="ENSPCEP00000018281.1"/>
    </source>
</evidence>
<dbReference type="GO" id="GO:0008432">
    <property type="term" value="F:JUN kinase binding"/>
    <property type="evidence" value="ECO:0007669"/>
    <property type="project" value="TreeGrafter"/>
</dbReference>
<evidence type="ECO:0000256" key="5">
    <source>
        <dbReference type="SAM" id="Coils"/>
    </source>
</evidence>
<evidence type="ECO:0000256" key="2">
    <source>
        <dbReference type="ARBA" id="ARBA00009866"/>
    </source>
</evidence>
<dbReference type="AlphaFoldDB" id="A0A8C8SDC4"/>
<dbReference type="InterPro" id="IPR039911">
    <property type="entry name" value="JIP3/JIP4"/>
</dbReference>
<dbReference type="Pfam" id="PF09744">
    <property type="entry name" value="RH1"/>
    <property type="match status" value="1"/>
</dbReference>
<keyword evidence="3" id="KW-0963">Cytoplasm</keyword>
<dbReference type="InterPro" id="IPR034743">
    <property type="entry name" value="RH1"/>
</dbReference>
<dbReference type="PANTHER" id="PTHR13886">
    <property type="entry name" value="JNK/SAPK-ASSOCIATED PROTEIN"/>
    <property type="match status" value="1"/>
</dbReference>
<keyword evidence="10" id="KW-1185">Reference proteome</keyword>
<dbReference type="Ensembl" id="ENSPCET00000018898.1">
    <property type="protein sequence ID" value="ENSPCEP00000018281.1"/>
    <property type="gene ID" value="ENSPCEG00000014260.1"/>
</dbReference>
<dbReference type="InterPro" id="IPR032486">
    <property type="entry name" value="JIP_LZII"/>
</dbReference>
<comment type="subcellular location">
    <subcellularLocation>
        <location evidence="1">Cytoplasm</location>
    </subcellularLocation>
</comment>
<protein>
    <submittedName>
        <fullName evidence="9">Uncharacterized protein</fullName>
    </submittedName>
</protein>
<dbReference type="InterPro" id="IPR034744">
    <property type="entry name" value="RH2"/>
</dbReference>
<feature type="domain" description="RH2" evidence="8">
    <location>
        <begin position="411"/>
        <end position="480"/>
    </location>
</feature>
<dbReference type="Pfam" id="PF19056">
    <property type="entry name" value="WD40_2"/>
    <property type="match status" value="1"/>
</dbReference>
<comment type="similarity">
    <text evidence="2">Belongs to the JIP scaffold family.</text>
</comment>
<dbReference type="GO" id="GO:0019894">
    <property type="term" value="F:kinesin binding"/>
    <property type="evidence" value="ECO:0007669"/>
    <property type="project" value="TreeGrafter"/>
</dbReference>